<comment type="caution">
    <text evidence="2">The sequence shown here is derived from an EMBL/GenBank/DDBJ whole genome shotgun (WGS) entry which is preliminary data.</text>
</comment>
<feature type="compositionally biased region" description="Polar residues" evidence="1">
    <location>
        <begin position="81"/>
        <end position="93"/>
    </location>
</feature>
<evidence type="ECO:0000313" key="2">
    <source>
        <dbReference type="EMBL" id="KAK3757710.1"/>
    </source>
</evidence>
<gene>
    <name evidence="2" type="ORF">RRG08_062476</name>
</gene>
<evidence type="ECO:0000313" key="3">
    <source>
        <dbReference type="Proteomes" id="UP001283361"/>
    </source>
</evidence>
<dbReference type="Proteomes" id="UP001283361">
    <property type="component" value="Unassembled WGS sequence"/>
</dbReference>
<evidence type="ECO:0000256" key="1">
    <source>
        <dbReference type="SAM" id="MobiDB-lite"/>
    </source>
</evidence>
<dbReference type="EMBL" id="JAWDGP010005350">
    <property type="protein sequence ID" value="KAK3757710.1"/>
    <property type="molecule type" value="Genomic_DNA"/>
</dbReference>
<organism evidence="2 3">
    <name type="scientific">Elysia crispata</name>
    <name type="common">lettuce slug</name>
    <dbReference type="NCBI Taxonomy" id="231223"/>
    <lineage>
        <taxon>Eukaryota</taxon>
        <taxon>Metazoa</taxon>
        <taxon>Spiralia</taxon>
        <taxon>Lophotrochozoa</taxon>
        <taxon>Mollusca</taxon>
        <taxon>Gastropoda</taxon>
        <taxon>Heterobranchia</taxon>
        <taxon>Euthyneura</taxon>
        <taxon>Panpulmonata</taxon>
        <taxon>Sacoglossa</taxon>
        <taxon>Placobranchoidea</taxon>
        <taxon>Plakobranchidae</taxon>
        <taxon>Elysia</taxon>
    </lineage>
</organism>
<accession>A0AAE1D5M9</accession>
<dbReference type="AlphaFoldDB" id="A0AAE1D5M9"/>
<proteinExistence type="predicted"/>
<feature type="region of interest" description="Disordered" evidence="1">
    <location>
        <begin position="60"/>
        <end position="106"/>
    </location>
</feature>
<sequence>METVGSFEKYVDDSCNSHSVAADSTYLQPQLSTWHNLQRAPTANPHNLVACLRFRTSPTRENKPKKNKYCPGDAEVEESGKTTTISNEKQNANLGAGKAGKAEQEAELESFGEDELVRRAEPPCAKVHPASPVPLSPARHPQVYFYTVRRVRPATGLLVRFPRSYREFLASLHRLPEPPPERSGRNHGE</sequence>
<protein>
    <submittedName>
        <fullName evidence="2">Uncharacterized protein</fullName>
    </submittedName>
</protein>
<keyword evidence="3" id="KW-1185">Reference proteome</keyword>
<name>A0AAE1D5M9_9GAST</name>
<reference evidence="2" key="1">
    <citation type="journal article" date="2023" name="G3 (Bethesda)">
        <title>A reference genome for the long-term kleptoplast-retaining sea slug Elysia crispata morphotype clarki.</title>
        <authorList>
            <person name="Eastman K.E."/>
            <person name="Pendleton A.L."/>
            <person name="Shaikh M.A."/>
            <person name="Suttiyut T."/>
            <person name="Ogas R."/>
            <person name="Tomko P."/>
            <person name="Gavelis G."/>
            <person name="Widhalm J.R."/>
            <person name="Wisecaver J.H."/>
        </authorList>
    </citation>
    <scope>NUCLEOTIDE SEQUENCE</scope>
    <source>
        <strain evidence="2">ECLA1</strain>
    </source>
</reference>